<sequence>MSRRTAPYMLAALTGIASGIYIFKPALEAEQQGVTHTPQVPVPPSGEKKDESVVSAQTKGSSSDSTPSNEPETPSSSVPTGRVDSTTS</sequence>
<proteinExistence type="predicted"/>
<gene>
    <name evidence="2" type="ORF">OE88DRAFT_1649833</name>
</gene>
<dbReference type="OrthoDB" id="4093673at2759"/>
<evidence type="ECO:0000313" key="2">
    <source>
        <dbReference type="EMBL" id="TFK56514.1"/>
    </source>
</evidence>
<organism evidence="2 3">
    <name type="scientific">Heliocybe sulcata</name>
    <dbReference type="NCBI Taxonomy" id="5364"/>
    <lineage>
        <taxon>Eukaryota</taxon>
        <taxon>Fungi</taxon>
        <taxon>Dikarya</taxon>
        <taxon>Basidiomycota</taxon>
        <taxon>Agaricomycotina</taxon>
        <taxon>Agaricomycetes</taxon>
        <taxon>Gloeophyllales</taxon>
        <taxon>Gloeophyllaceae</taxon>
        <taxon>Heliocybe</taxon>
    </lineage>
</organism>
<dbReference type="EMBL" id="ML213503">
    <property type="protein sequence ID" value="TFK56514.1"/>
    <property type="molecule type" value="Genomic_DNA"/>
</dbReference>
<accession>A0A5C3NFK6</accession>
<feature type="compositionally biased region" description="Low complexity" evidence="1">
    <location>
        <begin position="61"/>
        <end position="80"/>
    </location>
</feature>
<evidence type="ECO:0000313" key="3">
    <source>
        <dbReference type="Proteomes" id="UP000305948"/>
    </source>
</evidence>
<reference evidence="2 3" key="1">
    <citation type="journal article" date="2019" name="Nat. Ecol. Evol.">
        <title>Megaphylogeny resolves global patterns of mushroom evolution.</title>
        <authorList>
            <person name="Varga T."/>
            <person name="Krizsan K."/>
            <person name="Foldi C."/>
            <person name="Dima B."/>
            <person name="Sanchez-Garcia M."/>
            <person name="Sanchez-Ramirez S."/>
            <person name="Szollosi G.J."/>
            <person name="Szarkandi J.G."/>
            <person name="Papp V."/>
            <person name="Albert L."/>
            <person name="Andreopoulos W."/>
            <person name="Angelini C."/>
            <person name="Antonin V."/>
            <person name="Barry K.W."/>
            <person name="Bougher N.L."/>
            <person name="Buchanan P."/>
            <person name="Buyck B."/>
            <person name="Bense V."/>
            <person name="Catcheside P."/>
            <person name="Chovatia M."/>
            <person name="Cooper J."/>
            <person name="Damon W."/>
            <person name="Desjardin D."/>
            <person name="Finy P."/>
            <person name="Geml J."/>
            <person name="Haridas S."/>
            <person name="Hughes K."/>
            <person name="Justo A."/>
            <person name="Karasinski D."/>
            <person name="Kautmanova I."/>
            <person name="Kiss B."/>
            <person name="Kocsube S."/>
            <person name="Kotiranta H."/>
            <person name="LaButti K.M."/>
            <person name="Lechner B.E."/>
            <person name="Liimatainen K."/>
            <person name="Lipzen A."/>
            <person name="Lukacs Z."/>
            <person name="Mihaltcheva S."/>
            <person name="Morgado L.N."/>
            <person name="Niskanen T."/>
            <person name="Noordeloos M.E."/>
            <person name="Ohm R.A."/>
            <person name="Ortiz-Santana B."/>
            <person name="Ovrebo C."/>
            <person name="Racz N."/>
            <person name="Riley R."/>
            <person name="Savchenko A."/>
            <person name="Shiryaev A."/>
            <person name="Soop K."/>
            <person name="Spirin V."/>
            <person name="Szebenyi C."/>
            <person name="Tomsovsky M."/>
            <person name="Tulloss R.E."/>
            <person name="Uehling J."/>
            <person name="Grigoriev I.V."/>
            <person name="Vagvolgyi C."/>
            <person name="Papp T."/>
            <person name="Martin F.M."/>
            <person name="Miettinen O."/>
            <person name="Hibbett D.S."/>
            <person name="Nagy L.G."/>
        </authorList>
    </citation>
    <scope>NUCLEOTIDE SEQUENCE [LARGE SCALE GENOMIC DNA]</scope>
    <source>
        <strain evidence="2 3">OMC1185</strain>
    </source>
</reference>
<keyword evidence="3" id="KW-1185">Reference proteome</keyword>
<evidence type="ECO:0000256" key="1">
    <source>
        <dbReference type="SAM" id="MobiDB-lite"/>
    </source>
</evidence>
<name>A0A5C3NFK6_9AGAM</name>
<dbReference type="AlphaFoldDB" id="A0A5C3NFK6"/>
<dbReference type="Pfam" id="PF23670">
    <property type="entry name" value="PIGBOS1"/>
    <property type="match status" value="1"/>
</dbReference>
<dbReference type="Proteomes" id="UP000305948">
    <property type="component" value="Unassembled WGS sequence"/>
</dbReference>
<protein>
    <submittedName>
        <fullName evidence="2">Uncharacterized protein</fullName>
    </submittedName>
</protein>
<feature type="region of interest" description="Disordered" evidence="1">
    <location>
        <begin position="32"/>
        <end position="88"/>
    </location>
</feature>
<dbReference type="InterPro" id="IPR057394">
    <property type="entry name" value="PIGBOS1"/>
</dbReference>